<sequence length="238" mass="26821">MFPMPNSYFQFKQFTVWHDKCAMKVGTDGVLLGAWTDVSDATSVLDIGTGTGLVALMIAQRCSAEIIAIEIDENAAGQAVENVKRTPWNNRISVENKDFKDFNYSEQFDRIVSNPPYFTDSLLSPNEKRTMARHTNELTFTELIEGAAKLLAPDGEFSLIIPNDALFKITEIASRVGLYPVRQTNVIPKPGSPPKRALISFSFNKNKNLETEELVVELARHQYSPEYISLTKEFYLKM</sequence>
<feature type="domain" description="Methyltransferase small" evidence="7">
    <location>
        <begin position="40"/>
        <end position="161"/>
    </location>
</feature>
<dbReference type="InterPro" id="IPR050210">
    <property type="entry name" value="tRNA_Adenine-N(6)_MTase"/>
</dbReference>
<reference evidence="8 9" key="1">
    <citation type="submission" date="2023-04" db="EMBL/GenBank/DDBJ databases">
        <title>Draft genome sequence of acteroides sedimenti strain YN3PY1.</title>
        <authorList>
            <person name="Yoshida N."/>
        </authorList>
    </citation>
    <scope>NUCLEOTIDE SEQUENCE [LARGE SCALE GENOMIC DNA]</scope>
    <source>
        <strain evidence="8 9">YN3PY1</strain>
    </source>
</reference>
<gene>
    <name evidence="8" type="ORF">BSYN_08210</name>
</gene>
<evidence type="ECO:0000256" key="5">
    <source>
        <dbReference type="ARBA" id="ARBA00022694"/>
    </source>
</evidence>
<accession>A0ABN6Z1R7</accession>
<dbReference type="PROSITE" id="PS00092">
    <property type="entry name" value="N6_MTASE"/>
    <property type="match status" value="1"/>
</dbReference>
<comment type="catalytic activity">
    <reaction evidence="6">
        <text>adenosine(37) in tRNA1(Val) + S-adenosyl-L-methionine = N(6)-methyladenosine(37) in tRNA1(Val) + S-adenosyl-L-homocysteine + H(+)</text>
        <dbReference type="Rhea" id="RHEA:43160"/>
        <dbReference type="Rhea" id="RHEA-COMP:10369"/>
        <dbReference type="Rhea" id="RHEA-COMP:10370"/>
        <dbReference type="ChEBI" id="CHEBI:15378"/>
        <dbReference type="ChEBI" id="CHEBI:57856"/>
        <dbReference type="ChEBI" id="CHEBI:59789"/>
        <dbReference type="ChEBI" id="CHEBI:74411"/>
        <dbReference type="ChEBI" id="CHEBI:74449"/>
        <dbReference type="EC" id="2.1.1.223"/>
    </reaction>
</comment>
<dbReference type="Pfam" id="PF05175">
    <property type="entry name" value="MTS"/>
    <property type="match status" value="1"/>
</dbReference>
<evidence type="ECO:0000256" key="1">
    <source>
        <dbReference type="ARBA" id="ARBA00022490"/>
    </source>
</evidence>
<dbReference type="HAMAP" id="MF_01872">
    <property type="entry name" value="tRNA_methyltr_YfiC"/>
    <property type="match status" value="1"/>
</dbReference>
<dbReference type="InterPro" id="IPR002052">
    <property type="entry name" value="DNA_methylase_N6_adenine_CS"/>
</dbReference>
<keyword evidence="2 6" id="KW-0489">Methyltransferase</keyword>
<dbReference type="InterPro" id="IPR007848">
    <property type="entry name" value="Small_mtfrase_dom"/>
</dbReference>
<evidence type="ECO:0000259" key="7">
    <source>
        <dbReference type="Pfam" id="PF05175"/>
    </source>
</evidence>
<name>A0ABN6Z1R7_9BACE</name>
<keyword evidence="5 6" id="KW-0819">tRNA processing</keyword>
<dbReference type="PANTHER" id="PTHR47739:SF1">
    <property type="entry name" value="TRNA1(VAL) (ADENINE(37)-N6)-METHYLTRANSFERASE"/>
    <property type="match status" value="1"/>
</dbReference>
<evidence type="ECO:0000313" key="9">
    <source>
        <dbReference type="Proteomes" id="UP001496674"/>
    </source>
</evidence>
<comment type="similarity">
    <text evidence="6">Belongs to the methyltransferase superfamily. tRNA (adenine-N(6)-)-methyltransferase family.</text>
</comment>
<comment type="function">
    <text evidence="6">Specifically methylates the adenine in position 37 of tRNA(1)(Val) (anticodon cmo5UAC).</text>
</comment>
<keyword evidence="1 6" id="KW-0963">Cytoplasm</keyword>
<keyword evidence="4 6" id="KW-0949">S-adenosyl-L-methionine</keyword>
<comment type="subcellular location">
    <subcellularLocation>
        <location evidence="6">Cytoplasm</location>
    </subcellularLocation>
</comment>
<evidence type="ECO:0000256" key="2">
    <source>
        <dbReference type="ARBA" id="ARBA00022603"/>
    </source>
</evidence>
<dbReference type="SUPFAM" id="SSF53335">
    <property type="entry name" value="S-adenosyl-L-methionine-dependent methyltransferases"/>
    <property type="match status" value="1"/>
</dbReference>
<evidence type="ECO:0000313" key="8">
    <source>
        <dbReference type="EMBL" id="BEG98556.1"/>
    </source>
</evidence>
<keyword evidence="3 6" id="KW-0808">Transferase</keyword>
<dbReference type="EC" id="2.1.1.223" evidence="6"/>
<organism evidence="8 9">
    <name type="scientific">Bacteroides sedimenti</name>
    <dbReference type="NCBI Taxonomy" id="2136147"/>
    <lineage>
        <taxon>Bacteria</taxon>
        <taxon>Pseudomonadati</taxon>
        <taxon>Bacteroidota</taxon>
        <taxon>Bacteroidia</taxon>
        <taxon>Bacteroidales</taxon>
        <taxon>Bacteroidaceae</taxon>
        <taxon>Bacteroides</taxon>
    </lineage>
</organism>
<evidence type="ECO:0000256" key="4">
    <source>
        <dbReference type="ARBA" id="ARBA00022691"/>
    </source>
</evidence>
<keyword evidence="9" id="KW-1185">Reference proteome</keyword>
<evidence type="ECO:0000256" key="6">
    <source>
        <dbReference type="HAMAP-Rule" id="MF_01872"/>
    </source>
</evidence>
<evidence type="ECO:0000256" key="3">
    <source>
        <dbReference type="ARBA" id="ARBA00022679"/>
    </source>
</evidence>
<dbReference type="Gene3D" id="3.40.50.150">
    <property type="entry name" value="Vaccinia Virus protein VP39"/>
    <property type="match status" value="1"/>
</dbReference>
<proteinExistence type="inferred from homology"/>
<dbReference type="EMBL" id="AP028055">
    <property type="protein sequence ID" value="BEG98556.1"/>
    <property type="molecule type" value="Genomic_DNA"/>
</dbReference>
<dbReference type="Proteomes" id="UP001496674">
    <property type="component" value="Chromosome"/>
</dbReference>
<protein>
    <recommendedName>
        <fullName evidence="6">tRNA1(Val) (adenine(37)-N6)-methyltransferase</fullName>
        <ecNumber evidence="6">2.1.1.223</ecNumber>
    </recommendedName>
    <alternativeName>
        <fullName evidence="6">tRNA m6A37 methyltransferase</fullName>
    </alternativeName>
</protein>
<dbReference type="PANTHER" id="PTHR47739">
    <property type="entry name" value="TRNA1(VAL) (ADENINE(37)-N6)-METHYLTRANSFERASE"/>
    <property type="match status" value="1"/>
</dbReference>
<dbReference type="PRINTS" id="PR00507">
    <property type="entry name" value="N12N6MTFRASE"/>
</dbReference>
<dbReference type="CDD" id="cd02440">
    <property type="entry name" value="AdoMet_MTases"/>
    <property type="match status" value="1"/>
</dbReference>
<dbReference type="InterPro" id="IPR029063">
    <property type="entry name" value="SAM-dependent_MTases_sf"/>
</dbReference>
<dbReference type="InterPro" id="IPR022882">
    <property type="entry name" value="tRNA_adenine-N6_MeTrfase"/>
</dbReference>